<dbReference type="PANTHER" id="PTHR12785">
    <property type="entry name" value="SPLICING FACTOR 3B"/>
    <property type="match status" value="1"/>
</dbReference>
<dbReference type="GeneID" id="2911030"/>
<dbReference type="GO" id="GO:0005686">
    <property type="term" value="C:U2 snRNP"/>
    <property type="evidence" value="ECO:0007669"/>
    <property type="project" value="EnsemblFungi"/>
</dbReference>
<dbReference type="KEGG" id="yli:2911030"/>
<feature type="compositionally biased region" description="Basic and acidic residues" evidence="1">
    <location>
        <begin position="480"/>
        <end position="490"/>
    </location>
</feature>
<feature type="region of interest" description="Disordered" evidence="1">
    <location>
        <begin position="434"/>
        <end position="520"/>
    </location>
</feature>
<evidence type="ECO:0000313" key="3">
    <source>
        <dbReference type="EMBL" id="AOW03626.1"/>
    </source>
</evidence>
<dbReference type="InterPro" id="IPR007180">
    <property type="entry name" value="DUF382"/>
</dbReference>
<organism evidence="3 4">
    <name type="scientific">Yarrowia lipolytica</name>
    <name type="common">Candida lipolytica</name>
    <dbReference type="NCBI Taxonomy" id="4952"/>
    <lineage>
        <taxon>Eukaryota</taxon>
        <taxon>Fungi</taxon>
        <taxon>Dikarya</taxon>
        <taxon>Ascomycota</taxon>
        <taxon>Saccharomycotina</taxon>
        <taxon>Dipodascomycetes</taxon>
        <taxon>Dipodascales</taxon>
        <taxon>Dipodascales incertae sedis</taxon>
        <taxon>Yarrowia</taxon>
    </lineage>
</organism>
<dbReference type="InterPro" id="IPR006568">
    <property type="entry name" value="PSP_pro-rich"/>
</dbReference>
<dbReference type="SMART" id="SM00581">
    <property type="entry name" value="PSP"/>
    <property type="match status" value="1"/>
</dbReference>
<evidence type="ECO:0000313" key="4">
    <source>
        <dbReference type="Proteomes" id="UP000182444"/>
    </source>
</evidence>
<dbReference type="InterPro" id="IPR052584">
    <property type="entry name" value="U2_snRNP_Complex_Component"/>
</dbReference>
<feature type="compositionally biased region" description="Acidic residues" evidence="1">
    <location>
        <begin position="444"/>
        <end position="469"/>
    </location>
</feature>
<dbReference type="eggNOG" id="KOG2330">
    <property type="taxonomic scope" value="Eukaryota"/>
</dbReference>
<feature type="compositionally biased region" description="Basic and acidic residues" evidence="1">
    <location>
        <begin position="497"/>
        <end position="506"/>
    </location>
</feature>
<reference evidence="3 4" key="1">
    <citation type="journal article" date="2016" name="PLoS ONE">
        <title>Sequence Assembly of Yarrowia lipolytica Strain W29/CLIB89 Shows Transposable Element Diversity.</title>
        <authorList>
            <person name="Magnan C."/>
            <person name="Yu J."/>
            <person name="Chang I."/>
            <person name="Jahn E."/>
            <person name="Kanomata Y."/>
            <person name="Wu J."/>
            <person name="Zeller M."/>
            <person name="Oakes M."/>
            <person name="Baldi P."/>
            <person name="Sandmeyer S."/>
        </authorList>
    </citation>
    <scope>NUCLEOTIDE SEQUENCE [LARGE SCALE GENOMIC DNA]</scope>
    <source>
        <strain evidence="4">CLIB89(W29)</strain>
    </source>
</reference>
<dbReference type="GO" id="GO:0071014">
    <property type="term" value="C:post-mRNA release spliceosomal complex"/>
    <property type="evidence" value="ECO:0007669"/>
    <property type="project" value="EnsemblFungi"/>
</dbReference>
<dbReference type="VEuPathDB" id="FungiDB:YALI1_D07182g"/>
<feature type="domain" description="PSP proline-rich" evidence="2">
    <location>
        <begin position="343"/>
        <end position="396"/>
    </location>
</feature>
<dbReference type="Pfam" id="PF04037">
    <property type="entry name" value="DUF382"/>
    <property type="match status" value="1"/>
</dbReference>
<feature type="region of interest" description="Disordered" evidence="1">
    <location>
        <begin position="545"/>
        <end position="585"/>
    </location>
</feature>
<feature type="compositionally biased region" description="Basic and acidic residues" evidence="1">
    <location>
        <begin position="551"/>
        <end position="571"/>
    </location>
</feature>
<dbReference type="VEuPathDB" id="FungiDB:YALI0_D05577g"/>
<dbReference type="RefSeq" id="XP_502449.4">
    <property type="nucleotide sequence ID" value="XM_502449.4"/>
</dbReference>
<dbReference type="AlphaFoldDB" id="A0A1D8NDB7"/>
<sequence>MWFLPAVKNGGAIAIFRSPHPISIVALSCVVLSLLHQGCRICTLKIHRQYHDSTTTLQQVQVQVQVLAPFISLKTDMAPRKSKNQLRREKAKAAKLAAKEESVKPTEQAASATTVPSTTTSATTKPASTSWTAFTVEIDENDEKFAEFQRIFEKFDPANVQTEPEEKPTATDSMMYSDDEEYEDDDYVDEKQQTLVRSKKREKIPLAELKASTSKPDLVDWHDADAMEPFLLVHLKSAPNVIPVPSHWTQKREYLSLKRGFAKQPFELPQFIKDTGIMDMRETGAEDESTLKQRARERVQPKMGKMDIDYQKLHDAFFKFQTKPRLYEYGDQYFEGKEFEPDLSKYRPGVLSKELREALNMPPNTPPPWLLQMQRFGPPPSYKDLRIPGVNAPIPSSAQWGFHPGGYGKPPLDENNQPLYGDVFGQNVVKRSTDVDKSLWGQPGEDEESSEDEDDDEEEEVEEEIDDEGQGYVDGDVAEAQERYQEEQKRYRGPTEQAREEAPLDLRKRRHEEVEEDSGEKTLYRVLPTKKKAITQLMDTDFVYDMSGEGAKGDKKEKEKEKGTETSRDDLQSNIDNLFDSVRGK</sequence>
<gene>
    <name evidence="3" type="ORF">YALI1_D07182g</name>
</gene>
<dbReference type="Proteomes" id="UP000182444">
    <property type="component" value="Chromosome 1D"/>
</dbReference>
<feature type="region of interest" description="Disordered" evidence="1">
    <location>
        <begin position="401"/>
        <end position="421"/>
    </location>
</feature>
<protein>
    <recommendedName>
        <fullName evidence="2">PSP proline-rich domain-containing protein</fullName>
    </recommendedName>
</protein>
<dbReference type="EMBL" id="CP017556">
    <property type="protein sequence ID" value="AOW03626.1"/>
    <property type="molecule type" value="Genomic_DNA"/>
</dbReference>
<feature type="compositionally biased region" description="Basic and acidic residues" evidence="1">
    <location>
        <begin position="86"/>
        <end position="104"/>
    </location>
</feature>
<dbReference type="OMA" id="IGRNHED"/>
<dbReference type="PANTHER" id="PTHR12785:SF6">
    <property type="entry name" value="SPLICING FACTOR 3B SUBUNIT 2"/>
    <property type="match status" value="1"/>
</dbReference>
<proteinExistence type="predicted"/>
<evidence type="ECO:0000256" key="1">
    <source>
        <dbReference type="SAM" id="MobiDB-lite"/>
    </source>
</evidence>
<evidence type="ECO:0000259" key="2">
    <source>
        <dbReference type="SMART" id="SM00581"/>
    </source>
</evidence>
<feature type="region of interest" description="Disordered" evidence="1">
    <location>
        <begin position="79"/>
        <end position="126"/>
    </location>
</feature>
<feature type="compositionally biased region" description="Low complexity" evidence="1">
    <location>
        <begin position="109"/>
        <end position="126"/>
    </location>
</feature>
<accession>A0A1D8NDB7</accession>
<name>A0A1D8NDB7_YARLL</name>
<dbReference type="Pfam" id="PF04046">
    <property type="entry name" value="PSP"/>
    <property type="match status" value="1"/>
</dbReference>